<protein>
    <submittedName>
        <fullName evidence="1">DUF4251 domain-containing protein</fullName>
    </submittedName>
</protein>
<dbReference type="Proteomes" id="UP001501207">
    <property type="component" value="Unassembled WGS sequence"/>
</dbReference>
<dbReference type="Pfam" id="PF14059">
    <property type="entry name" value="DUF4251"/>
    <property type="match status" value="1"/>
</dbReference>
<accession>A0ABP8FSK2</accession>
<name>A0ABP8FSK2_9BACT</name>
<dbReference type="EMBL" id="BAABFN010000004">
    <property type="protein sequence ID" value="GAA4310128.1"/>
    <property type="molecule type" value="Genomic_DNA"/>
</dbReference>
<evidence type="ECO:0000313" key="2">
    <source>
        <dbReference type="Proteomes" id="UP001501207"/>
    </source>
</evidence>
<dbReference type="Gene3D" id="2.40.128.410">
    <property type="match status" value="1"/>
</dbReference>
<evidence type="ECO:0000313" key="1">
    <source>
        <dbReference type="EMBL" id="GAA4310128.1"/>
    </source>
</evidence>
<reference evidence="2" key="1">
    <citation type="journal article" date="2019" name="Int. J. Syst. Evol. Microbiol.">
        <title>The Global Catalogue of Microorganisms (GCM) 10K type strain sequencing project: providing services to taxonomists for standard genome sequencing and annotation.</title>
        <authorList>
            <consortium name="The Broad Institute Genomics Platform"/>
            <consortium name="The Broad Institute Genome Sequencing Center for Infectious Disease"/>
            <person name="Wu L."/>
            <person name="Ma J."/>
        </authorList>
    </citation>
    <scope>NUCLEOTIDE SEQUENCE [LARGE SCALE GENOMIC DNA]</scope>
    <source>
        <strain evidence="2">JCM 17664</strain>
    </source>
</reference>
<proteinExistence type="predicted"/>
<organism evidence="1 2">
    <name type="scientific">Compostibacter hankyongensis</name>
    <dbReference type="NCBI Taxonomy" id="1007089"/>
    <lineage>
        <taxon>Bacteria</taxon>
        <taxon>Pseudomonadati</taxon>
        <taxon>Bacteroidota</taxon>
        <taxon>Chitinophagia</taxon>
        <taxon>Chitinophagales</taxon>
        <taxon>Chitinophagaceae</taxon>
        <taxon>Compostibacter</taxon>
    </lineage>
</organism>
<keyword evidence="2" id="KW-1185">Reference proteome</keyword>
<comment type="caution">
    <text evidence="1">The sequence shown here is derived from an EMBL/GenBank/DDBJ whole genome shotgun (WGS) entry which is preliminary data.</text>
</comment>
<dbReference type="InterPro" id="IPR025347">
    <property type="entry name" value="DUF4251"/>
</dbReference>
<gene>
    <name evidence="1" type="ORF">GCM10023143_18370</name>
</gene>
<sequence>MTPGQSGKADPDKAAAVREMLDARNYVFKAQMVSPSSGRTRHLTSDYDLKVSQDKVEAYLPYFGRAYSAPMDPSKGGIKFSSSQFTYNTSDRKKGGWLIQIEPKDEKEVQQLTLTVSEAGYATLQVISTNRQPISFNGIMEAGKETDNP</sequence>